<evidence type="ECO:0000256" key="1">
    <source>
        <dbReference type="SAM" id="SignalP"/>
    </source>
</evidence>
<feature type="signal peptide" evidence="1">
    <location>
        <begin position="1"/>
        <end position="20"/>
    </location>
</feature>
<dbReference type="AlphaFoldDB" id="A0A917XQ69"/>
<protein>
    <recommendedName>
        <fullName evidence="4">Secreted protein</fullName>
    </recommendedName>
</protein>
<organism evidence="2 3">
    <name type="scientific">Streptomyces fuscichromogenes</name>
    <dbReference type="NCBI Taxonomy" id="1324013"/>
    <lineage>
        <taxon>Bacteria</taxon>
        <taxon>Bacillati</taxon>
        <taxon>Actinomycetota</taxon>
        <taxon>Actinomycetes</taxon>
        <taxon>Kitasatosporales</taxon>
        <taxon>Streptomycetaceae</taxon>
        <taxon>Streptomyces</taxon>
    </lineage>
</organism>
<evidence type="ECO:0000313" key="2">
    <source>
        <dbReference type="EMBL" id="GGN45093.1"/>
    </source>
</evidence>
<keyword evidence="1" id="KW-0732">Signal</keyword>
<evidence type="ECO:0008006" key="4">
    <source>
        <dbReference type="Google" id="ProtNLM"/>
    </source>
</evidence>
<comment type="caution">
    <text evidence="2">The sequence shown here is derived from an EMBL/GenBank/DDBJ whole genome shotgun (WGS) entry which is preliminary data.</text>
</comment>
<feature type="chain" id="PRO_5037057991" description="Secreted protein" evidence="1">
    <location>
        <begin position="21"/>
        <end position="288"/>
    </location>
</feature>
<reference evidence="2" key="2">
    <citation type="submission" date="2020-09" db="EMBL/GenBank/DDBJ databases">
        <authorList>
            <person name="Sun Q."/>
            <person name="Zhou Y."/>
        </authorList>
    </citation>
    <scope>NUCLEOTIDE SEQUENCE</scope>
    <source>
        <strain evidence="2">CGMCC 4.7110</strain>
    </source>
</reference>
<dbReference type="EMBL" id="BMML01000045">
    <property type="protein sequence ID" value="GGN45093.1"/>
    <property type="molecule type" value="Genomic_DNA"/>
</dbReference>
<keyword evidence="3" id="KW-1185">Reference proteome</keyword>
<name>A0A917XQ69_9ACTN</name>
<accession>A0A917XQ69</accession>
<sequence length="288" mass="31301">MVALCLASAACSHSAAPSSAGPAPRALTAVETTLLYDAEQRLVQRCMAAQGFRVWPVARHPVPDDRSFPYAVDDVAWARRHGYGSDIREAVERVRTTDPNRRYLAGLSARRRAAALTALDGPDREGPKVTLPSGAVTGRSSRGCTSAAENRLYGDLDDWFRAENVTDDLTAVRVQRVLSDPAYRTAVPRWAACMHRRGHPYATPAAGRAAFTEAAAAGTREEEKATAVAEARCATATGLSATAHRLDGHYGAVLRRQYHAVFEDRLRMEHEALPRARSLLRTTPSPTE</sequence>
<proteinExistence type="predicted"/>
<gene>
    <name evidence="2" type="ORF">GCM10011578_096700</name>
</gene>
<reference evidence="2" key="1">
    <citation type="journal article" date="2014" name="Int. J. Syst. Evol. Microbiol.">
        <title>Complete genome sequence of Corynebacterium casei LMG S-19264T (=DSM 44701T), isolated from a smear-ripened cheese.</title>
        <authorList>
            <consortium name="US DOE Joint Genome Institute (JGI-PGF)"/>
            <person name="Walter F."/>
            <person name="Albersmeier A."/>
            <person name="Kalinowski J."/>
            <person name="Ruckert C."/>
        </authorList>
    </citation>
    <scope>NUCLEOTIDE SEQUENCE</scope>
    <source>
        <strain evidence="2">CGMCC 4.7110</strain>
    </source>
</reference>
<evidence type="ECO:0000313" key="3">
    <source>
        <dbReference type="Proteomes" id="UP000653411"/>
    </source>
</evidence>
<dbReference type="Proteomes" id="UP000653411">
    <property type="component" value="Unassembled WGS sequence"/>
</dbReference>